<dbReference type="Proteomes" id="UP000799440">
    <property type="component" value="Unassembled WGS sequence"/>
</dbReference>
<feature type="region of interest" description="Disordered" evidence="1">
    <location>
        <begin position="313"/>
        <end position="427"/>
    </location>
</feature>
<name>A0A6A6VA20_9PLEO</name>
<dbReference type="AlphaFoldDB" id="A0A6A6VA20"/>
<protein>
    <submittedName>
        <fullName evidence="2">Uncharacterized protein</fullName>
    </submittedName>
</protein>
<evidence type="ECO:0000313" key="2">
    <source>
        <dbReference type="EMBL" id="KAF2747462.1"/>
    </source>
</evidence>
<sequence length="427" mass="47430">MVSRHPQHGTESEDIDPRLNREANNHRLRTAINYITNHGRNDSDDLYEERVKKIYKHILVKFHNQGYVYDGNLFEQLQRMVLKQIATFESGYEGVSSSSDEEEGLTRAASPMIPVGKQRGAPRPLAKTRRAPPKRVLPAKKQISTTMPPKPRPREPDEEPPREKTWLYGGPNNDPEIWNNRVPSLLPFPQTFTGQLTESHAICYDLKQGPQRASGALDTKVSYKDAKNITSHDRDIYQSVSRFPLPKPDPEIVAIAKDFDGEGALDDLVETWRDGKDSDRRIKKGYVPRIFLPAPGISTVAFRVYDETVTVERAVSPGPEPTNPTSPVPSVPASASQRSPRTANASSQEPSNIPKNAPRQRGRPKTNTSAASTSQAVNKGKRKIDDDSSASRPGKKVALQTGKDSSAPETLKAATRGSTRSGRVYKR</sequence>
<dbReference type="OrthoDB" id="3779124at2759"/>
<feature type="compositionally biased region" description="Pro residues" evidence="1">
    <location>
        <begin position="318"/>
        <end position="330"/>
    </location>
</feature>
<organism evidence="2 3">
    <name type="scientific">Sporormia fimetaria CBS 119925</name>
    <dbReference type="NCBI Taxonomy" id="1340428"/>
    <lineage>
        <taxon>Eukaryota</taxon>
        <taxon>Fungi</taxon>
        <taxon>Dikarya</taxon>
        <taxon>Ascomycota</taxon>
        <taxon>Pezizomycotina</taxon>
        <taxon>Dothideomycetes</taxon>
        <taxon>Pleosporomycetidae</taxon>
        <taxon>Pleosporales</taxon>
        <taxon>Sporormiaceae</taxon>
        <taxon>Sporormia</taxon>
    </lineage>
</organism>
<accession>A0A6A6VA20</accession>
<dbReference type="EMBL" id="MU006572">
    <property type="protein sequence ID" value="KAF2747462.1"/>
    <property type="molecule type" value="Genomic_DNA"/>
</dbReference>
<feature type="region of interest" description="Disordered" evidence="1">
    <location>
        <begin position="1"/>
        <end position="22"/>
    </location>
</feature>
<proteinExistence type="predicted"/>
<feature type="region of interest" description="Disordered" evidence="1">
    <location>
        <begin position="92"/>
        <end position="169"/>
    </location>
</feature>
<keyword evidence="3" id="KW-1185">Reference proteome</keyword>
<evidence type="ECO:0000256" key="1">
    <source>
        <dbReference type="SAM" id="MobiDB-lite"/>
    </source>
</evidence>
<reference evidence="2" key="1">
    <citation type="journal article" date="2020" name="Stud. Mycol.">
        <title>101 Dothideomycetes genomes: a test case for predicting lifestyles and emergence of pathogens.</title>
        <authorList>
            <person name="Haridas S."/>
            <person name="Albert R."/>
            <person name="Binder M."/>
            <person name="Bloem J."/>
            <person name="Labutti K."/>
            <person name="Salamov A."/>
            <person name="Andreopoulos B."/>
            <person name="Baker S."/>
            <person name="Barry K."/>
            <person name="Bills G."/>
            <person name="Bluhm B."/>
            <person name="Cannon C."/>
            <person name="Castanera R."/>
            <person name="Culley D."/>
            <person name="Daum C."/>
            <person name="Ezra D."/>
            <person name="Gonzalez J."/>
            <person name="Henrissat B."/>
            <person name="Kuo A."/>
            <person name="Liang C."/>
            <person name="Lipzen A."/>
            <person name="Lutzoni F."/>
            <person name="Magnuson J."/>
            <person name="Mondo S."/>
            <person name="Nolan M."/>
            <person name="Ohm R."/>
            <person name="Pangilinan J."/>
            <person name="Park H.-J."/>
            <person name="Ramirez L."/>
            <person name="Alfaro M."/>
            <person name="Sun H."/>
            <person name="Tritt A."/>
            <person name="Yoshinaga Y."/>
            <person name="Zwiers L.-H."/>
            <person name="Turgeon B."/>
            <person name="Goodwin S."/>
            <person name="Spatafora J."/>
            <person name="Crous P."/>
            <person name="Grigoriev I."/>
        </authorList>
    </citation>
    <scope>NUCLEOTIDE SEQUENCE</scope>
    <source>
        <strain evidence="2">CBS 119925</strain>
    </source>
</reference>
<gene>
    <name evidence="2" type="ORF">M011DRAFT_458339</name>
</gene>
<feature type="compositionally biased region" description="Basic and acidic residues" evidence="1">
    <location>
        <begin position="152"/>
        <end position="165"/>
    </location>
</feature>
<feature type="compositionally biased region" description="Polar residues" evidence="1">
    <location>
        <begin position="342"/>
        <end position="354"/>
    </location>
</feature>
<feature type="compositionally biased region" description="Polar residues" evidence="1">
    <location>
        <begin position="365"/>
        <end position="377"/>
    </location>
</feature>
<evidence type="ECO:0000313" key="3">
    <source>
        <dbReference type="Proteomes" id="UP000799440"/>
    </source>
</evidence>
<feature type="compositionally biased region" description="Basic and acidic residues" evidence="1">
    <location>
        <begin position="8"/>
        <end position="22"/>
    </location>
</feature>
<feature type="compositionally biased region" description="Low complexity" evidence="1">
    <location>
        <begin position="331"/>
        <end position="341"/>
    </location>
</feature>